<dbReference type="AlphaFoldDB" id="A0AA90SCP5"/>
<proteinExistence type="inferred from homology"/>
<evidence type="ECO:0000313" key="3">
    <source>
        <dbReference type="Proteomes" id="UP001178148"/>
    </source>
</evidence>
<dbReference type="NCBIfam" id="TIGR00251">
    <property type="entry name" value="DUF167 family protein"/>
    <property type="match status" value="1"/>
</dbReference>
<dbReference type="InterPro" id="IPR003746">
    <property type="entry name" value="DUF167"/>
</dbReference>
<gene>
    <name evidence="2" type="ORF">QS748_03765</name>
</gene>
<dbReference type="SUPFAM" id="SSF69786">
    <property type="entry name" value="YggU-like"/>
    <property type="match status" value="1"/>
</dbReference>
<name>A0AA90SCP5_9GAMM</name>
<sequence length="75" mass="8292">MIIQIKVKPRSRVSSLEQVPDGTWVAKLKSPPIDGKANKELVALVAEYFQCRKTAVTIKTGKKGLTKLVKVDTLQ</sequence>
<dbReference type="PANTHER" id="PTHR13420">
    <property type="entry name" value="UPF0235 PROTEIN C15ORF40"/>
    <property type="match status" value="1"/>
</dbReference>
<reference evidence="2 3" key="1">
    <citation type="journal article" date="2023" name="bioRxiv">
        <title>An intranuclear bacterial parasite of deep-sea mussels expresses apoptosis inhibitors acquired from its host.</title>
        <authorList>
            <person name="Gonzalez Porras M.A."/>
            <person name="Assie A."/>
            <person name="Tietjen M."/>
            <person name="Violette M."/>
            <person name="Kleiner M."/>
            <person name="Gruber-Vodicka H."/>
            <person name="Dubilier N."/>
            <person name="Leisch N."/>
        </authorList>
    </citation>
    <scope>NUCLEOTIDE SEQUENCE [LARGE SCALE GENOMIC DNA]</scope>
    <source>
        <strain evidence="2">IAP13</strain>
    </source>
</reference>
<accession>A0AA90SCP5</accession>
<dbReference type="Gene3D" id="3.30.1200.10">
    <property type="entry name" value="YggU-like"/>
    <property type="match status" value="1"/>
</dbReference>
<dbReference type="InterPro" id="IPR036591">
    <property type="entry name" value="YggU-like_sf"/>
</dbReference>
<dbReference type="PANTHER" id="PTHR13420:SF7">
    <property type="entry name" value="UPF0235 PROTEIN C15ORF40"/>
    <property type="match status" value="1"/>
</dbReference>
<protein>
    <submittedName>
        <fullName evidence="2">DUF167 domain-containing protein</fullName>
    </submittedName>
</protein>
<comment type="caution">
    <text evidence="2">The sequence shown here is derived from an EMBL/GenBank/DDBJ whole genome shotgun (WGS) entry which is preliminary data.</text>
</comment>
<dbReference type="SMART" id="SM01152">
    <property type="entry name" value="DUF167"/>
    <property type="match status" value="1"/>
</dbReference>
<keyword evidence="3" id="KW-1185">Reference proteome</keyword>
<dbReference type="GO" id="GO:0005737">
    <property type="term" value="C:cytoplasm"/>
    <property type="evidence" value="ECO:0007669"/>
    <property type="project" value="TreeGrafter"/>
</dbReference>
<dbReference type="Pfam" id="PF02594">
    <property type="entry name" value="DUF167"/>
    <property type="match status" value="1"/>
</dbReference>
<organism evidence="2 3">
    <name type="scientific">Candidatus Endonucleibacter bathymodioli</name>
    <dbReference type="NCBI Taxonomy" id="539814"/>
    <lineage>
        <taxon>Bacteria</taxon>
        <taxon>Pseudomonadati</taxon>
        <taxon>Pseudomonadota</taxon>
        <taxon>Gammaproteobacteria</taxon>
        <taxon>Oceanospirillales</taxon>
        <taxon>Endozoicomonadaceae</taxon>
        <taxon>Candidatus Endonucleibacter</taxon>
    </lineage>
</organism>
<dbReference type="EMBL" id="JASXSV010000004">
    <property type="protein sequence ID" value="MDP0588342.1"/>
    <property type="molecule type" value="Genomic_DNA"/>
</dbReference>
<dbReference type="Proteomes" id="UP001178148">
    <property type="component" value="Unassembled WGS sequence"/>
</dbReference>
<evidence type="ECO:0000313" key="2">
    <source>
        <dbReference type="EMBL" id="MDP0588342.1"/>
    </source>
</evidence>
<comment type="similarity">
    <text evidence="1">Belongs to the UPF0235 family.</text>
</comment>
<evidence type="ECO:0000256" key="1">
    <source>
        <dbReference type="ARBA" id="ARBA00010364"/>
    </source>
</evidence>